<comment type="caution">
    <text evidence="3">The sequence shown here is derived from an EMBL/GenBank/DDBJ whole genome shotgun (WGS) entry which is preliminary data.</text>
</comment>
<accession>A0A9P5YRT6</accession>
<gene>
    <name evidence="3" type="ORF">BDN70DRAFT_937931</name>
</gene>
<dbReference type="AlphaFoldDB" id="A0A9P5YRT6"/>
<dbReference type="InterPro" id="IPR012462">
    <property type="entry name" value="UFSP1/2_DUB_cat"/>
</dbReference>
<dbReference type="EMBL" id="MU155499">
    <property type="protein sequence ID" value="KAF9472771.1"/>
    <property type="molecule type" value="Genomic_DNA"/>
</dbReference>
<evidence type="ECO:0000313" key="4">
    <source>
        <dbReference type="Proteomes" id="UP000807469"/>
    </source>
</evidence>
<proteinExistence type="predicted"/>
<protein>
    <submittedName>
        <fullName evidence="3">DUF1671-domain-containing protein</fullName>
    </submittedName>
</protein>
<feature type="domain" description="UFSP1/2/DUB catalytic" evidence="2">
    <location>
        <begin position="141"/>
        <end position="331"/>
    </location>
</feature>
<reference evidence="3" key="1">
    <citation type="submission" date="2020-11" db="EMBL/GenBank/DDBJ databases">
        <authorList>
            <consortium name="DOE Joint Genome Institute"/>
            <person name="Ahrendt S."/>
            <person name="Riley R."/>
            <person name="Andreopoulos W."/>
            <person name="Labutti K."/>
            <person name="Pangilinan J."/>
            <person name="Ruiz-Duenas F.J."/>
            <person name="Barrasa J.M."/>
            <person name="Sanchez-Garcia M."/>
            <person name="Camarero S."/>
            <person name="Miyauchi S."/>
            <person name="Serrano A."/>
            <person name="Linde D."/>
            <person name="Babiker R."/>
            <person name="Drula E."/>
            <person name="Ayuso-Fernandez I."/>
            <person name="Pacheco R."/>
            <person name="Padilla G."/>
            <person name="Ferreira P."/>
            <person name="Barriuso J."/>
            <person name="Kellner H."/>
            <person name="Castanera R."/>
            <person name="Alfaro M."/>
            <person name="Ramirez L."/>
            <person name="Pisabarro A.G."/>
            <person name="Kuo A."/>
            <person name="Tritt A."/>
            <person name="Lipzen A."/>
            <person name="He G."/>
            <person name="Yan M."/>
            <person name="Ng V."/>
            <person name="Cullen D."/>
            <person name="Martin F."/>
            <person name="Rosso M.-N."/>
            <person name="Henrissat B."/>
            <person name="Hibbett D."/>
            <person name="Martinez A.T."/>
            <person name="Grigoriev I.V."/>
        </authorList>
    </citation>
    <scope>NUCLEOTIDE SEQUENCE</scope>
    <source>
        <strain evidence="3">CIRM-BRFM 674</strain>
    </source>
</reference>
<keyword evidence="4" id="KW-1185">Reference proteome</keyword>
<sequence>MPLENASDDLHVIDIESIRCNFCNDDLTILPLSGREVHYEHHLVNDSTAEGLVAEGSRAFPIDLDTLSKSSNSRKSRSDTIIGQKVFPKKKFSFKTPKADAFWYPAQRTSPPRNYTPGLIPVLRKSLLKSHHSGQLRRAALCYDKTVHIRREIWDASWGCGYRNFLMACAALMSQTQQPMYFPLLDSPLPPSFCRCSKHTSGFDTDGKAELKKLIGTKKWVGTADIWVALVSRRIPAELVDFDFRNKERGPETLIDWVVEYFTPKATQTKSANAFDSIQSYPIVNTTKMPLILQHDGHSRTVVGYETDRNGITKLLIFDPAYHISDEIRDYAMSEGLEIDPDRQG</sequence>
<evidence type="ECO:0000313" key="3">
    <source>
        <dbReference type="EMBL" id="KAF9472771.1"/>
    </source>
</evidence>
<dbReference type="Gene3D" id="3.90.70.130">
    <property type="match status" value="1"/>
</dbReference>
<organism evidence="3 4">
    <name type="scientific">Pholiota conissans</name>
    <dbReference type="NCBI Taxonomy" id="109636"/>
    <lineage>
        <taxon>Eukaryota</taxon>
        <taxon>Fungi</taxon>
        <taxon>Dikarya</taxon>
        <taxon>Basidiomycota</taxon>
        <taxon>Agaricomycotina</taxon>
        <taxon>Agaricomycetes</taxon>
        <taxon>Agaricomycetidae</taxon>
        <taxon>Agaricales</taxon>
        <taxon>Agaricineae</taxon>
        <taxon>Strophariaceae</taxon>
        <taxon>Pholiota</taxon>
    </lineage>
</organism>
<dbReference type="GO" id="GO:0016787">
    <property type="term" value="F:hydrolase activity"/>
    <property type="evidence" value="ECO:0007669"/>
    <property type="project" value="UniProtKB-KW"/>
</dbReference>
<dbReference type="Proteomes" id="UP000807469">
    <property type="component" value="Unassembled WGS sequence"/>
</dbReference>
<name>A0A9P5YRT6_9AGAR</name>
<dbReference type="OrthoDB" id="288987at2759"/>
<keyword evidence="1" id="KW-0378">Hydrolase</keyword>
<dbReference type="Pfam" id="PF07910">
    <property type="entry name" value="Peptidase_C78"/>
    <property type="match status" value="1"/>
</dbReference>
<evidence type="ECO:0000259" key="2">
    <source>
        <dbReference type="Pfam" id="PF07910"/>
    </source>
</evidence>
<evidence type="ECO:0000256" key="1">
    <source>
        <dbReference type="ARBA" id="ARBA00022801"/>
    </source>
</evidence>